<feature type="transmembrane region" description="Helical" evidence="5">
    <location>
        <begin position="14"/>
        <end position="40"/>
    </location>
</feature>
<dbReference type="PANTHER" id="PTHR10671">
    <property type="entry name" value="EPITHELIAL MEMBRANE PROTEIN-RELATED"/>
    <property type="match status" value="1"/>
</dbReference>
<dbReference type="Pfam" id="PF13903">
    <property type="entry name" value="Claudin_2"/>
    <property type="match status" value="1"/>
</dbReference>
<feature type="transmembrane region" description="Helical" evidence="5">
    <location>
        <begin position="114"/>
        <end position="136"/>
    </location>
</feature>
<reference evidence="7" key="1">
    <citation type="submission" date="2025-08" db="UniProtKB">
        <authorList>
            <consortium name="RefSeq"/>
        </authorList>
    </citation>
    <scope>IDENTIFICATION</scope>
    <source>
        <tissue evidence="7">Gonads</tissue>
    </source>
</reference>
<dbReference type="GeneID" id="106152002"/>
<feature type="transmembrane region" description="Helical" evidence="5">
    <location>
        <begin position="190"/>
        <end position="210"/>
    </location>
</feature>
<gene>
    <name evidence="7" type="primary">LOC106152002</name>
</gene>
<sequence length="236" mass="26861">MATSDARPILERRILIITCFITLLAFIFYIVSITTDYWAIIDTPNGVNTSGMFILGAHLGIWRFCYWESNVPTGSLFETDDKLCRYVHLFTSAEDVMKNSEEVDTQTMDMNRSAAAFSIIGLGLILLGHLFAVYSLNQLRFMYKRVTGCIHIMCALCIILINEIMINNVIRRVDELARFADSELVWGYSIYLSWVAFAVFLAAGIVFFLCSKKRKGEHAFSEEEALENEPIHLGRI</sequence>
<dbReference type="OMA" id="FYHHRYM"/>
<organism evidence="6 7">
    <name type="scientific">Lingula anatina</name>
    <name type="common">Brachiopod</name>
    <name type="synonym">Lingula unguis</name>
    <dbReference type="NCBI Taxonomy" id="7574"/>
    <lineage>
        <taxon>Eukaryota</taxon>
        <taxon>Metazoa</taxon>
        <taxon>Spiralia</taxon>
        <taxon>Lophotrochozoa</taxon>
        <taxon>Brachiopoda</taxon>
        <taxon>Linguliformea</taxon>
        <taxon>Lingulata</taxon>
        <taxon>Lingulida</taxon>
        <taxon>Linguloidea</taxon>
        <taxon>Lingulidae</taxon>
        <taxon>Lingula</taxon>
    </lineage>
</organism>
<name>A0A1S3H4L3_LINAN</name>
<feature type="transmembrane region" description="Helical" evidence="5">
    <location>
        <begin position="148"/>
        <end position="170"/>
    </location>
</feature>
<evidence type="ECO:0000313" key="6">
    <source>
        <dbReference type="Proteomes" id="UP000085678"/>
    </source>
</evidence>
<evidence type="ECO:0000256" key="3">
    <source>
        <dbReference type="ARBA" id="ARBA00022989"/>
    </source>
</evidence>
<evidence type="ECO:0000256" key="4">
    <source>
        <dbReference type="ARBA" id="ARBA00023136"/>
    </source>
</evidence>
<proteinExistence type="predicted"/>
<dbReference type="Proteomes" id="UP000085678">
    <property type="component" value="Unplaced"/>
</dbReference>
<protein>
    <submittedName>
        <fullName evidence="7">Uncharacterized protein LOC106152002</fullName>
    </submittedName>
</protein>
<keyword evidence="3 5" id="KW-1133">Transmembrane helix</keyword>
<accession>A0A1S3H4L3</accession>
<dbReference type="AlphaFoldDB" id="A0A1S3H4L3"/>
<evidence type="ECO:0000256" key="2">
    <source>
        <dbReference type="ARBA" id="ARBA00022692"/>
    </source>
</evidence>
<comment type="subcellular location">
    <subcellularLocation>
        <location evidence="1">Membrane</location>
        <topology evidence="1">Multi-pass membrane protein</topology>
    </subcellularLocation>
</comment>
<dbReference type="Gene3D" id="1.20.140.150">
    <property type="match status" value="1"/>
</dbReference>
<dbReference type="KEGG" id="lak:106152002"/>
<keyword evidence="6" id="KW-1185">Reference proteome</keyword>
<evidence type="ECO:0000256" key="1">
    <source>
        <dbReference type="ARBA" id="ARBA00004141"/>
    </source>
</evidence>
<keyword evidence="2 5" id="KW-0812">Transmembrane</keyword>
<dbReference type="GO" id="GO:0005886">
    <property type="term" value="C:plasma membrane"/>
    <property type="evidence" value="ECO:0007669"/>
    <property type="project" value="TreeGrafter"/>
</dbReference>
<evidence type="ECO:0000313" key="7">
    <source>
        <dbReference type="RefSeq" id="XP_013380907.1"/>
    </source>
</evidence>
<dbReference type="InterPro" id="IPR050579">
    <property type="entry name" value="PMP-22/EMP/MP20-like"/>
</dbReference>
<dbReference type="PANTHER" id="PTHR10671:SF82">
    <property type="entry name" value="GH19567P"/>
    <property type="match status" value="1"/>
</dbReference>
<dbReference type="RefSeq" id="XP_013380907.1">
    <property type="nucleotide sequence ID" value="XM_013525453.1"/>
</dbReference>
<evidence type="ECO:0000256" key="5">
    <source>
        <dbReference type="SAM" id="Phobius"/>
    </source>
</evidence>
<dbReference type="InterPro" id="IPR004031">
    <property type="entry name" value="PMP22/EMP/MP20/Claudin"/>
</dbReference>
<dbReference type="OrthoDB" id="5917530at2759"/>
<keyword evidence="4 5" id="KW-0472">Membrane</keyword>
<dbReference type="InParanoid" id="A0A1S3H4L3"/>